<dbReference type="Gene3D" id="2.160.20.120">
    <property type="match status" value="1"/>
</dbReference>
<sequence>MHATHTVPADQLETLALTATAAQVRVIASEETVTATLDISGPDEIVRGAQVAHSGGMWSLHLPEPTITAGGGNVTNVVSGGGTVVSGGTVIINGNLVSGAVQQGHITEPVTVTVRVPRGIRLSTTVNSGSLRTTGYIREVAAWATSGNVHVATAGSVQVSTTSGDITVSHADTKVVAAAHSGDVDVRGGADIEVSTTSGDISFVSTRACRLSASATSGDITLVRQHDVQANVSTTSGDISG</sequence>
<dbReference type="RefSeq" id="WP_193518696.1">
    <property type="nucleotide sequence ID" value="NZ_BMXL01000045.1"/>
</dbReference>
<feature type="domain" description="DUF4097" evidence="1">
    <location>
        <begin position="105"/>
        <end position="240"/>
    </location>
</feature>
<proteinExistence type="predicted"/>
<reference evidence="2 3" key="1">
    <citation type="journal article" date="2014" name="Int. J. Syst. Evol. Microbiol.">
        <title>Complete genome sequence of Corynebacterium casei LMG S-19264T (=DSM 44701T), isolated from a smear-ripened cheese.</title>
        <authorList>
            <consortium name="US DOE Joint Genome Institute (JGI-PGF)"/>
            <person name="Walter F."/>
            <person name="Albersmeier A."/>
            <person name="Kalinowski J."/>
            <person name="Ruckert C."/>
        </authorList>
    </citation>
    <scope>NUCLEOTIDE SEQUENCE [LARGE SCALE GENOMIC DNA]</scope>
    <source>
        <strain evidence="2 3">KCTC 19473</strain>
    </source>
</reference>
<name>A0A918XLC1_9ACTN</name>
<dbReference type="Pfam" id="PF13349">
    <property type="entry name" value="DUF4097"/>
    <property type="match status" value="1"/>
</dbReference>
<dbReference type="InterPro" id="IPR025164">
    <property type="entry name" value="Toastrack_DUF4097"/>
</dbReference>
<dbReference type="AlphaFoldDB" id="A0A918XLC1"/>
<accession>A0A918XLC1</accession>
<organism evidence="2 3">
    <name type="scientific">Nocardiopsis kunsanensis</name>
    <dbReference type="NCBI Taxonomy" id="141693"/>
    <lineage>
        <taxon>Bacteria</taxon>
        <taxon>Bacillati</taxon>
        <taxon>Actinomycetota</taxon>
        <taxon>Actinomycetes</taxon>
        <taxon>Streptosporangiales</taxon>
        <taxon>Nocardiopsidaceae</taxon>
        <taxon>Nocardiopsis</taxon>
    </lineage>
</organism>
<comment type="caution">
    <text evidence="2">The sequence shown here is derived from an EMBL/GenBank/DDBJ whole genome shotgun (WGS) entry which is preliminary data.</text>
</comment>
<keyword evidence="3" id="KW-1185">Reference proteome</keyword>
<evidence type="ECO:0000259" key="1">
    <source>
        <dbReference type="Pfam" id="PF13349"/>
    </source>
</evidence>
<evidence type="ECO:0000313" key="3">
    <source>
        <dbReference type="Proteomes" id="UP000654947"/>
    </source>
</evidence>
<protein>
    <recommendedName>
        <fullName evidence="1">DUF4097 domain-containing protein</fullName>
    </recommendedName>
</protein>
<evidence type="ECO:0000313" key="2">
    <source>
        <dbReference type="EMBL" id="GHD37107.1"/>
    </source>
</evidence>
<dbReference type="Proteomes" id="UP000654947">
    <property type="component" value="Unassembled WGS sequence"/>
</dbReference>
<dbReference type="EMBL" id="BMXL01000045">
    <property type="protein sequence ID" value="GHD37107.1"/>
    <property type="molecule type" value="Genomic_DNA"/>
</dbReference>
<gene>
    <name evidence="2" type="ORF">GCM10007147_44890</name>
</gene>